<organism evidence="2 3">
    <name type="scientific">Euroglyphus maynei</name>
    <name type="common">Mayne's house dust mite</name>
    <dbReference type="NCBI Taxonomy" id="6958"/>
    <lineage>
        <taxon>Eukaryota</taxon>
        <taxon>Metazoa</taxon>
        <taxon>Ecdysozoa</taxon>
        <taxon>Arthropoda</taxon>
        <taxon>Chelicerata</taxon>
        <taxon>Arachnida</taxon>
        <taxon>Acari</taxon>
        <taxon>Acariformes</taxon>
        <taxon>Sarcoptiformes</taxon>
        <taxon>Astigmata</taxon>
        <taxon>Psoroptidia</taxon>
        <taxon>Analgoidea</taxon>
        <taxon>Pyroglyphidae</taxon>
        <taxon>Pyroglyphinae</taxon>
        <taxon>Euroglyphus</taxon>
    </lineage>
</organism>
<dbReference type="OrthoDB" id="9989144at2759"/>
<dbReference type="Pfam" id="PF00397">
    <property type="entry name" value="WW"/>
    <property type="match status" value="1"/>
</dbReference>
<dbReference type="Gene3D" id="2.20.70.10">
    <property type="match status" value="1"/>
</dbReference>
<proteinExistence type="predicted"/>
<name>A0A1Y3BPM9_EURMA</name>
<keyword evidence="3" id="KW-1185">Reference proteome</keyword>
<reference evidence="2 3" key="1">
    <citation type="submission" date="2017-03" db="EMBL/GenBank/DDBJ databases">
        <title>Genome Survey of Euroglyphus maynei.</title>
        <authorList>
            <person name="Arlian L.G."/>
            <person name="Morgan M.S."/>
            <person name="Rider S.D."/>
        </authorList>
    </citation>
    <scope>NUCLEOTIDE SEQUENCE [LARGE SCALE GENOMIC DNA]</scope>
    <source>
        <strain evidence="2">Arlian Lab</strain>
        <tissue evidence="2">Whole body</tissue>
    </source>
</reference>
<dbReference type="SUPFAM" id="SSF51045">
    <property type="entry name" value="WW domain"/>
    <property type="match status" value="1"/>
</dbReference>
<protein>
    <recommendedName>
        <fullName evidence="1">WW domain-containing protein</fullName>
    </recommendedName>
</protein>
<dbReference type="Proteomes" id="UP000194236">
    <property type="component" value="Unassembled WGS sequence"/>
</dbReference>
<evidence type="ECO:0000313" key="3">
    <source>
        <dbReference type="Proteomes" id="UP000194236"/>
    </source>
</evidence>
<sequence length="74" mass="8610">MNSLLPDTDSEDELPPGWEQKVSLTNRVYYLNNKTKTTQWIHPISGKRKAVSGKLPEGWQRKFDDDGNHVLYHK</sequence>
<dbReference type="InterPro" id="IPR036020">
    <property type="entry name" value="WW_dom_sf"/>
</dbReference>
<feature type="domain" description="WW" evidence="1">
    <location>
        <begin position="12"/>
        <end position="45"/>
    </location>
</feature>
<dbReference type="PROSITE" id="PS01159">
    <property type="entry name" value="WW_DOMAIN_1"/>
    <property type="match status" value="1"/>
</dbReference>
<accession>A0A1Y3BPM9</accession>
<gene>
    <name evidence="2" type="ORF">BLA29_005281</name>
</gene>
<evidence type="ECO:0000313" key="2">
    <source>
        <dbReference type="EMBL" id="OTF81105.1"/>
    </source>
</evidence>
<dbReference type="SMART" id="SM00456">
    <property type="entry name" value="WW"/>
    <property type="match status" value="1"/>
</dbReference>
<dbReference type="InterPro" id="IPR001202">
    <property type="entry name" value="WW_dom"/>
</dbReference>
<dbReference type="AlphaFoldDB" id="A0A1Y3BPM9"/>
<dbReference type="EMBL" id="MUJZ01015271">
    <property type="protein sequence ID" value="OTF81105.1"/>
    <property type="molecule type" value="Genomic_DNA"/>
</dbReference>
<evidence type="ECO:0000259" key="1">
    <source>
        <dbReference type="PROSITE" id="PS50020"/>
    </source>
</evidence>
<comment type="caution">
    <text evidence="2">The sequence shown here is derived from an EMBL/GenBank/DDBJ whole genome shotgun (WGS) entry which is preliminary data.</text>
</comment>
<dbReference type="PROSITE" id="PS50020">
    <property type="entry name" value="WW_DOMAIN_2"/>
    <property type="match status" value="1"/>
</dbReference>
<dbReference type="CDD" id="cd00201">
    <property type="entry name" value="WW"/>
    <property type="match status" value="1"/>
</dbReference>